<evidence type="ECO:0000256" key="1">
    <source>
        <dbReference type="ARBA" id="ARBA00010702"/>
    </source>
</evidence>
<dbReference type="Pfam" id="PF03747">
    <property type="entry name" value="ADP_ribosyl_GH"/>
    <property type="match status" value="1"/>
</dbReference>
<comment type="similarity">
    <text evidence="1">Belongs to the ADP-ribosylglycohydrolase family.</text>
</comment>
<keyword evidence="3" id="KW-0460">Magnesium</keyword>
<dbReference type="EMBL" id="QRUP01000028">
    <property type="protein sequence ID" value="RGR68246.1"/>
    <property type="molecule type" value="Genomic_DNA"/>
</dbReference>
<keyword evidence="2 4" id="KW-0378">Hydrolase</keyword>
<comment type="cofactor">
    <cofactor evidence="3">
        <name>Mg(2+)</name>
        <dbReference type="ChEBI" id="CHEBI:18420"/>
    </cofactor>
    <text evidence="3">Binds 2 magnesium ions per subunit.</text>
</comment>
<dbReference type="InterPro" id="IPR050792">
    <property type="entry name" value="ADP-ribosylglycohydrolase"/>
</dbReference>
<dbReference type="Gene3D" id="1.10.4080.10">
    <property type="entry name" value="ADP-ribosylation/Crystallin J1"/>
    <property type="match status" value="1"/>
</dbReference>
<evidence type="ECO:0000256" key="2">
    <source>
        <dbReference type="ARBA" id="ARBA00022801"/>
    </source>
</evidence>
<accession>A0A412FJD1</accession>
<feature type="binding site" evidence="3">
    <location>
        <position position="238"/>
    </location>
    <ligand>
        <name>Mg(2+)</name>
        <dbReference type="ChEBI" id="CHEBI:18420"/>
        <label>1</label>
    </ligand>
</feature>
<gene>
    <name evidence="4" type="ORF">DWY25_16190</name>
</gene>
<evidence type="ECO:0000313" key="5">
    <source>
        <dbReference type="Proteomes" id="UP000284178"/>
    </source>
</evidence>
<dbReference type="AlphaFoldDB" id="A0A412FJD1"/>
<dbReference type="GO" id="GO:0016787">
    <property type="term" value="F:hydrolase activity"/>
    <property type="evidence" value="ECO:0007669"/>
    <property type="project" value="UniProtKB-KW"/>
</dbReference>
<feature type="binding site" evidence="3">
    <location>
        <position position="235"/>
    </location>
    <ligand>
        <name>Mg(2+)</name>
        <dbReference type="ChEBI" id="CHEBI:18420"/>
        <label>1</label>
    </ligand>
</feature>
<dbReference type="PANTHER" id="PTHR16222:SF24">
    <property type="entry name" value="ADP-RIBOSYLHYDROLASE ARH3"/>
    <property type="match status" value="1"/>
</dbReference>
<dbReference type="PANTHER" id="PTHR16222">
    <property type="entry name" value="ADP-RIBOSYLGLYCOHYDROLASE"/>
    <property type="match status" value="1"/>
</dbReference>
<feature type="binding site" evidence="3">
    <location>
        <position position="237"/>
    </location>
    <ligand>
        <name>Mg(2+)</name>
        <dbReference type="ChEBI" id="CHEBI:18420"/>
        <label>1</label>
    </ligand>
</feature>
<dbReference type="SUPFAM" id="SSF101478">
    <property type="entry name" value="ADP-ribosylglycohydrolase"/>
    <property type="match status" value="1"/>
</dbReference>
<dbReference type="Proteomes" id="UP000284178">
    <property type="component" value="Unassembled WGS sequence"/>
</dbReference>
<keyword evidence="5" id="KW-1185">Reference proteome</keyword>
<organism evidence="4 5">
    <name type="scientific">Holdemania filiformis</name>
    <dbReference type="NCBI Taxonomy" id="61171"/>
    <lineage>
        <taxon>Bacteria</taxon>
        <taxon>Bacillati</taxon>
        <taxon>Bacillota</taxon>
        <taxon>Erysipelotrichia</taxon>
        <taxon>Erysipelotrichales</taxon>
        <taxon>Erysipelotrichaceae</taxon>
        <taxon>Holdemania</taxon>
    </lineage>
</organism>
<feature type="binding site" evidence="3">
    <location>
        <position position="54"/>
    </location>
    <ligand>
        <name>Mg(2+)</name>
        <dbReference type="ChEBI" id="CHEBI:18420"/>
        <label>1</label>
    </ligand>
</feature>
<dbReference type="InterPro" id="IPR036705">
    <property type="entry name" value="Ribosyl_crysJ1_sf"/>
</dbReference>
<feature type="binding site" evidence="3">
    <location>
        <position position="53"/>
    </location>
    <ligand>
        <name>Mg(2+)</name>
        <dbReference type="ChEBI" id="CHEBI:18420"/>
        <label>1</label>
    </ligand>
</feature>
<name>A0A412FJD1_9FIRM</name>
<sequence>MEKRNDQLRGAIYGLAVGDTLGVPVEFMERGTFRIEGMQGYGTHRQPEGTWSDDTSMTLATCDAIRQTGEIDVEAIRSAFCNWLFHGSYAINQVVFDCGNTTGQALVRGYGFADFKANGNGSLMRILPLAFTEADAETIAAVSAITHGHAISVCACQIYIECARTLITGKDLAAILRNRNEAAPFHRLSQLEELEESEIRSSGYVVDTLEAALWSLLHSHSYAEMVLRAVNLGNDTDTVGAVAGGLAGILYGMEAIPAAWLETLRGKDIIEDCLF</sequence>
<keyword evidence="3" id="KW-0479">Metal-binding</keyword>
<dbReference type="GeneID" id="83016937"/>
<comment type="caution">
    <text evidence="4">The sequence shown here is derived from an EMBL/GenBank/DDBJ whole genome shotgun (WGS) entry which is preliminary data.</text>
</comment>
<evidence type="ECO:0000256" key="3">
    <source>
        <dbReference type="PIRSR" id="PIRSR605502-1"/>
    </source>
</evidence>
<feature type="binding site" evidence="3">
    <location>
        <position position="52"/>
    </location>
    <ligand>
        <name>Mg(2+)</name>
        <dbReference type="ChEBI" id="CHEBI:18420"/>
        <label>1</label>
    </ligand>
</feature>
<dbReference type="GO" id="GO:0046872">
    <property type="term" value="F:metal ion binding"/>
    <property type="evidence" value="ECO:0007669"/>
    <property type="project" value="UniProtKB-KW"/>
</dbReference>
<dbReference type="InterPro" id="IPR005502">
    <property type="entry name" value="Ribosyl_crysJ1"/>
</dbReference>
<dbReference type="RefSeq" id="WP_117896098.1">
    <property type="nucleotide sequence ID" value="NZ_CABJCV010000028.1"/>
</dbReference>
<evidence type="ECO:0000313" key="4">
    <source>
        <dbReference type="EMBL" id="RGR68246.1"/>
    </source>
</evidence>
<proteinExistence type="inferred from homology"/>
<reference evidence="4 5" key="1">
    <citation type="submission" date="2018-08" db="EMBL/GenBank/DDBJ databases">
        <title>A genome reference for cultivated species of the human gut microbiota.</title>
        <authorList>
            <person name="Zou Y."/>
            <person name="Xue W."/>
            <person name="Luo G."/>
        </authorList>
    </citation>
    <scope>NUCLEOTIDE SEQUENCE [LARGE SCALE GENOMIC DNA]</scope>
    <source>
        <strain evidence="4 5">AF24-29</strain>
    </source>
</reference>
<protein>
    <submittedName>
        <fullName evidence="4">ADP-ribosylglycohydrolase family protein</fullName>
    </submittedName>
</protein>